<dbReference type="InterPro" id="IPR050397">
    <property type="entry name" value="Env_Response_Regulators"/>
</dbReference>
<dbReference type="SMART" id="SM00100">
    <property type="entry name" value="cNMP"/>
    <property type="match status" value="1"/>
</dbReference>
<dbReference type="Pfam" id="PF13545">
    <property type="entry name" value="HTH_Crp_2"/>
    <property type="match status" value="1"/>
</dbReference>
<keyword evidence="2" id="KW-0238">DNA-binding</keyword>
<dbReference type="Pfam" id="PF00027">
    <property type="entry name" value="cNMP_binding"/>
    <property type="match status" value="1"/>
</dbReference>
<keyword evidence="7" id="KW-1185">Reference proteome</keyword>
<dbReference type="PANTHER" id="PTHR24567:SF74">
    <property type="entry name" value="HTH-TYPE TRANSCRIPTIONAL REGULATOR ARCR"/>
    <property type="match status" value="1"/>
</dbReference>
<dbReference type="Gene3D" id="1.10.10.10">
    <property type="entry name" value="Winged helix-like DNA-binding domain superfamily/Winged helix DNA-binding domain"/>
    <property type="match status" value="1"/>
</dbReference>
<reference evidence="7" key="1">
    <citation type="submission" date="2019-04" db="EMBL/GenBank/DDBJ databases">
        <title>Draft genome sequence of Pseudonocardiaceae bacterium SL3-2-4.</title>
        <authorList>
            <person name="Ningsih F."/>
            <person name="Yokota A."/>
            <person name="Sakai Y."/>
            <person name="Nanatani K."/>
            <person name="Yabe S."/>
            <person name="Oetari A."/>
            <person name="Sjamsuridzal W."/>
        </authorList>
    </citation>
    <scope>NUCLEOTIDE SEQUENCE [LARGE SCALE GENOMIC DNA]</scope>
    <source>
        <strain evidence="7">SL3-2-4</strain>
    </source>
</reference>
<keyword evidence="1" id="KW-0805">Transcription regulation</keyword>
<evidence type="ECO:0000259" key="4">
    <source>
        <dbReference type="PROSITE" id="PS50042"/>
    </source>
</evidence>
<dbReference type="SUPFAM" id="SSF46785">
    <property type="entry name" value="Winged helix' DNA-binding domain"/>
    <property type="match status" value="1"/>
</dbReference>
<proteinExistence type="predicted"/>
<gene>
    <name evidence="6" type="primary">fnr_3</name>
    <name evidence="6" type="ORF">GTS_41790</name>
</gene>
<dbReference type="GO" id="GO:0005829">
    <property type="term" value="C:cytosol"/>
    <property type="evidence" value="ECO:0007669"/>
    <property type="project" value="TreeGrafter"/>
</dbReference>
<dbReference type="AlphaFoldDB" id="A0A4D4JDT3"/>
<protein>
    <submittedName>
        <fullName evidence="6">Crp/Fnr family transcriptional regulator</fullName>
    </submittedName>
</protein>
<keyword evidence="3" id="KW-0804">Transcription</keyword>
<dbReference type="PROSITE" id="PS51063">
    <property type="entry name" value="HTH_CRP_2"/>
    <property type="match status" value="1"/>
</dbReference>
<dbReference type="GO" id="GO:0003700">
    <property type="term" value="F:DNA-binding transcription factor activity"/>
    <property type="evidence" value="ECO:0007669"/>
    <property type="project" value="TreeGrafter"/>
</dbReference>
<dbReference type="Proteomes" id="UP000298860">
    <property type="component" value="Unassembled WGS sequence"/>
</dbReference>
<evidence type="ECO:0000256" key="2">
    <source>
        <dbReference type="ARBA" id="ARBA00023125"/>
    </source>
</evidence>
<dbReference type="Gene3D" id="2.60.120.10">
    <property type="entry name" value="Jelly Rolls"/>
    <property type="match status" value="1"/>
</dbReference>
<dbReference type="InterPro" id="IPR014710">
    <property type="entry name" value="RmlC-like_jellyroll"/>
</dbReference>
<feature type="domain" description="Cyclic nucleotide-binding" evidence="4">
    <location>
        <begin position="15"/>
        <end position="118"/>
    </location>
</feature>
<organism evidence="6 7">
    <name type="scientific">Gandjariella thermophila</name>
    <dbReference type="NCBI Taxonomy" id="1931992"/>
    <lineage>
        <taxon>Bacteria</taxon>
        <taxon>Bacillati</taxon>
        <taxon>Actinomycetota</taxon>
        <taxon>Actinomycetes</taxon>
        <taxon>Pseudonocardiales</taxon>
        <taxon>Pseudonocardiaceae</taxon>
        <taxon>Gandjariella</taxon>
    </lineage>
</organism>
<evidence type="ECO:0000256" key="1">
    <source>
        <dbReference type="ARBA" id="ARBA00023015"/>
    </source>
</evidence>
<dbReference type="GO" id="GO:0003677">
    <property type="term" value="F:DNA binding"/>
    <property type="evidence" value="ECO:0007669"/>
    <property type="project" value="UniProtKB-KW"/>
</dbReference>
<feature type="domain" description="HTH crp-type" evidence="5">
    <location>
        <begin position="149"/>
        <end position="221"/>
    </location>
</feature>
<comment type="caution">
    <text evidence="6">The sequence shown here is derived from an EMBL/GenBank/DDBJ whole genome shotgun (WGS) entry which is preliminary data.</text>
</comment>
<dbReference type="InterPro" id="IPR012318">
    <property type="entry name" value="HTH_CRP"/>
</dbReference>
<dbReference type="EMBL" id="BJFL01000025">
    <property type="protein sequence ID" value="GDY32546.1"/>
    <property type="molecule type" value="Genomic_DNA"/>
</dbReference>
<dbReference type="CDD" id="cd00038">
    <property type="entry name" value="CAP_ED"/>
    <property type="match status" value="1"/>
</dbReference>
<dbReference type="InterPro" id="IPR000595">
    <property type="entry name" value="cNMP-bd_dom"/>
</dbReference>
<evidence type="ECO:0000313" key="7">
    <source>
        <dbReference type="Proteomes" id="UP000298860"/>
    </source>
</evidence>
<dbReference type="InterPro" id="IPR018490">
    <property type="entry name" value="cNMP-bd_dom_sf"/>
</dbReference>
<evidence type="ECO:0000256" key="3">
    <source>
        <dbReference type="ARBA" id="ARBA00023163"/>
    </source>
</evidence>
<sequence length="253" mass="27931">MQGESWAVPWEPDTFVGRLHPDDRRDLLALGSSNIYPANRYLLVEGDRSQFVLVLHGGPAKVAVHDERGGEYVLGLRGRGDLIGELSYLDGRPRSASVVALRPLRATKIAWSRFDQYLQDRPAVGLELARCVGSRLRDADRSRLAVSTDDVAMRLARLLRDLAGEPGERRPERAVAIEASQGELAKLVHAAEVTVNRVLREFRAQGLVRTAYRRVLVPCLVCLDRLVLALAEEQKDGRKAVRGCGGRAGHGSR</sequence>
<dbReference type="InterPro" id="IPR036390">
    <property type="entry name" value="WH_DNA-bd_sf"/>
</dbReference>
<accession>A0A4D4JDT3</accession>
<dbReference type="InterPro" id="IPR036388">
    <property type="entry name" value="WH-like_DNA-bd_sf"/>
</dbReference>
<name>A0A4D4JDT3_9PSEU</name>
<dbReference type="PROSITE" id="PS50042">
    <property type="entry name" value="CNMP_BINDING_3"/>
    <property type="match status" value="1"/>
</dbReference>
<evidence type="ECO:0000313" key="6">
    <source>
        <dbReference type="EMBL" id="GDY32546.1"/>
    </source>
</evidence>
<evidence type="ECO:0000259" key="5">
    <source>
        <dbReference type="PROSITE" id="PS51063"/>
    </source>
</evidence>
<dbReference type="PANTHER" id="PTHR24567">
    <property type="entry name" value="CRP FAMILY TRANSCRIPTIONAL REGULATORY PROTEIN"/>
    <property type="match status" value="1"/>
</dbReference>
<dbReference type="SUPFAM" id="SSF51206">
    <property type="entry name" value="cAMP-binding domain-like"/>
    <property type="match status" value="1"/>
</dbReference>